<gene>
    <name evidence="1" type="ORF">KMAL_23130</name>
</gene>
<name>A0A2S3VZJ5_9PROT</name>
<reference evidence="1 2" key="1">
    <citation type="submission" date="2018-01" db="EMBL/GenBank/DDBJ databases">
        <title>Draft Genome Sequence of Komagataeibacter maltaceti LMG 1529, a Vinegar Producing Acetic Acid Bacterium Isolated from Malt Vinegar Brewery Acetifiers.</title>
        <authorList>
            <person name="Zhang Q."/>
            <person name="Hollensteiner J."/>
            <person name="Poehlein A."/>
            <person name="Daniel R."/>
        </authorList>
    </citation>
    <scope>NUCLEOTIDE SEQUENCE [LARGE SCALE GENOMIC DNA]</scope>
    <source>
        <strain evidence="1 2">LMG 1529</strain>
    </source>
</reference>
<dbReference type="AlphaFoldDB" id="A0A2S3VZJ5"/>
<dbReference type="RefSeq" id="WP_110095873.1">
    <property type="nucleotide sequence ID" value="NZ_NKUE01000008.1"/>
</dbReference>
<evidence type="ECO:0000313" key="1">
    <source>
        <dbReference type="EMBL" id="POF62032.1"/>
    </source>
</evidence>
<dbReference type="EMBL" id="POTC01000035">
    <property type="protein sequence ID" value="POF62032.1"/>
    <property type="molecule type" value="Genomic_DNA"/>
</dbReference>
<accession>A0A2S3VZJ5</accession>
<protein>
    <submittedName>
        <fullName evidence="1">Uncharacterized protein</fullName>
    </submittedName>
</protein>
<evidence type="ECO:0000313" key="2">
    <source>
        <dbReference type="Proteomes" id="UP000237344"/>
    </source>
</evidence>
<dbReference type="Proteomes" id="UP000237344">
    <property type="component" value="Unassembled WGS sequence"/>
</dbReference>
<keyword evidence="2" id="KW-1185">Reference proteome</keyword>
<comment type="caution">
    <text evidence="1">The sequence shown here is derived from an EMBL/GenBank/DDBJ whole genome shotgun (WGS) entry which is preliminary data.</text>
</comment>
<organism evidence="1 2">
    <name type="scientific">Novacetimonas maltaceti</name>
    <dbReference type="NCBI Taxonomy" id="1203393"/>
    <lineage>
        <taxon>Bacteria</taxon>
        <taxon>Pseudomonadati</taxon>
        <taxon>Pseudomonadota</taxon>
        <taxon>Alphaproteobacteria</taxon>
        <taxon>Acetobacterales</taxon>
        <taxon>Acetobacteraceae</taxon>
        <taxon>Novacetimonas</taxon>
    </lineage>
</organism>
<sequence>MEIKNILNSFFGNYKDTFYIEKIAPDEMYISRNGKIVFDSLGVLRDFLNGADEKTIVNTKDGFMFTIGADSYKIDFSDYVTTNAGLYPKVTIARKGAEFDIRLFMKHD</sequence>
<proteinExistence type="predicted"/>
<dbReference type="OrthoDB" id="7282783at2"/>